<keyword evidence="5" id="KW-1185">Reference proteome</keyword>
<evidence type="ECO:0000313" key="4">
    <source>
        <dbReference type="EMBL" id="ROL66685.1"/>
    </source>
</evidence>
<feature type="binding site" evidence="2">
    <location>
        <position position="174"/>
    </location>
    <ligand>
        <name>substrate</name>
    </ligand>
</feature>
<dbReference type="Gene3D" id="3.40.50.11190">
    <property type="match status" value="1"/>
</dbReference>
<dbReference type="PANTHER" id="PTHR21015">
    <property type="entry name" value="UDP-N-ACETYLGLUCOSAMINE--N-ACETYLMURAMYL-(PENTAPEPTIDE) PYROPHOSPHORYL-UNDECAPRENOL N-ACETYLGLUCOSAMINE TRANSFERASE 1"/>
    <property type="match status" value="1"/>
</dbReference>
<evidence type="ECO:0000256" key="2">
    <source>
        <dbReference type="PIRSR" id="PIRSR620023-2"/>
    </source>
</evidence>
<dbReference type="InterPro" id="IPR020023">
    <property type="entry name" value="PseG"/>
</dbReference>
<dbReference type="Gene3D" id="3.40.50.2000">
    <property type="entry name" value="Glycogen Phosphorylase B"/>
    <property type="match status" value="1"/>
</dbReference>
<name>A0A423D545_9PSED</name>
<dbReference type="SUPFAM" id="SSF53756">
    <property type="entry name" value="UDP-Glycosyltransferase/glycogen phosphorylase"/>
    <property type="match status" value="1"/>
</dbReference>
<dbReference type="GO" id="GO:0016758">
    <property type="term" value="F:hexosyltransferase activity"/>
    <property type="evidence" value="ECO:0007669"/>
    <property type="project" value="InterPro"/>
</dbReference>
<evidence type="ECO:0000256" key="1">
    <source>
        <dbReference type="PIRSR" id="PIRSR620023-1"/>
    </source>
</evidence>
<evidence type="ECO:0000313" key="5">
    <source>
        <dbReference type="Proteomes" id="UP000285286"/>
    </source>
</evidence>
<proteinExistence type="predicted"/>
<dbReference type="Pfam" id="PF04101">
    <property type="entry name" value="Glyco_tran_28_C"/>
    <property type="match status" value="1"/>
</dbReference>
<reference evidence="4 5" key="1">
    <citation type="submission" date="2016-10" db="EMBL/GenBank/DDBJ databases">
        <title>Comparative genome analysis of multiple Pseudomonas spp. focuses on biocontrol and plant growth promoting traits.</title>
        <authorList>
            <person name="Tao X.-Y."/>
            <person name="Taylor C.G."/>
        </authorList>
    </citation>
    <scope>NUCLEOTIDE SEQUENCE [LARGE SCALE GENOMIC DNA]</scope>
    <source>
        <strain evidence="4 5">15D11</strain>
    </source>
</reference>
<feature type="active site" description="Proton acceptor" evidence="1">
    <location>
        <position position="17"/>
    </location>
</feature>
<comment type="caution">
    <text evidence="4">The sequence shown here is derived from an EMBL/GenBank/DDBJ whole genome shotgun (WGS) entry which is preliminary data.</text>
</comment>
<dbReference type="GO" id="GO:0016787">
    <property type="term" value="F:hydrolase activity"/>
    <property type="evidence" value="ECO:0007669"/>
    <property type="project" value="UniProtKB-KW"/>
</dbReference>
<organism evidence="4 5">
    <name type="scientific">Pseudomonas vranovensis</name>
    <dbReference type="NCBI Taxonomy" id="321661"/>
    <lineage>
        <taxon>Bacteria</taxon>
        <taxon>Pseudomonadati</taxon>
        <taxon>Pseudomonadota</taxon>
        <taxon>Gammaproteobacteria</taxon>
        <taxon>Pseudomonadales</taxon>
        <taxon>Pseudomonadaceae</taxon>
        <taxon>Pseudomonas</taxon>
    </lineage>
</organism>
<dbReference type="AlphaFoldDB" id="A0A423D545"/>
<evidence type="ECO:0000259" key="3">
    <source>
        <dbReference type="Pfam" id="PF04101"/>
    </source>
</evidence>
<dbReference type="Proteomes" id="UP000285286">
    <property type="component" value="Unassembled WGS sequence"/>
</dbReference>
<dbReference type="EMBL" id="MOAM01000028">
    <property type="protein sequence ID" value="ROL66685.1"/>
    <property type="molecule type" value="Genomic_DNA"/>
</dbReference>
<gene>
    <name evidence="4" type="ORF">BHU25_20130</name>
</gene>
<feature type="binding site" evidence="2">
    <location>
        <position position="281"/>
    </location>
    <ligand>
        <name>substrate</name>
    </ligand>
</feature>
<dbReference type="NCBIfam" id="TIGR03590">
    <property type="entry name" value="PseG"/>
    <property type="match status" value="1"/>
</dbReference>
<dbReference type="InterPro" id="IPR007235">
    <property type="entry name" value="Glyco_trans_28_C"/>
</dbReference>
<feature type="domain" description="Glycosyl transferase family 28 C-terminal" evidence="3">
    <location>
        <begin position="196"/>
        <end position="345"/>
    </location>
</feature>
<accession>A0A423D545</accession>
<dbReference type="PANTHER" id="PTHR21015:SF22">
    <property type="entry name" value="GLYCOSYLTRANSFERASE"/>
    <property type="match status" value="1"/>
</dbReference>
<sequence length="367" mass="39656">MKVVFRADASVEIGIGHVMRCLTLADELTAQGAHCHFICRAHTGNLIEQIRSRGYQVHPLQVVTGIAGNPGADRGIYGYWLGASQAEDAAACAALLESIRPDWLVVDHYALDQQWEGSLAGFSRKLMVIDDLADRAHQCDLLLDQSLGRSPQDYCRWVPAHCRLLCGVQHALLRPDFSALRGDSLQRRAAFALTNVLITMGGVDKDNVTGRILSVLETLSLATISRVTVVMGATAPWLEQVRAQARTLPFSTEVKTNVSNMAELMAASDLAIGAAGATSWERCCLGLPTLMVVLAENQVFAARQLAATGAVLTLALDETLGRDLARYLEQASGDPSMLEQMSQQARKIVDGSGCRVVAQVMAESEKD</sequence>
<keyword evidence="4" id="KW-0378">Hydrolase</keyword>
<protein>
    <submittedName>
        <fullName evidence="4">UDP-2,4-diacetamido-2,4, 6-trideoxy-beta-L-altropyranose hydrolase</fullName>
    </submittedName>
</protein>